<proteinExistence type="predicted"/>
<dbReference type="GO" id="GO:0005681">
    <property type="term" value="C:spliceosomal complex"/>
    <property type="evidence" value="ECO:0007669"/>
    <property type="project" value="TreeGrafter"/>
</dbReference>
<dbReference type="GO" id="GO:0034715">
    <property type="term" value="C:pICln-Sm protein complex"/>
    <property type="evidence" value="ECO:0007669"/>
    <property type="project" value="TreeGrafter"/>
</dbReference>
<feature type="region of interest" description="Disordered" evidence="5">
    <location>
        <begin position="187"/>
        <end position="212"/>
    </location>
</feature>
<protein>
    <submittedName>
        <fullName evidence="6">Uncharacterized protein</fullName>
    </submittedName>
</protein>
<evidence type="ECO:0000256" key="5">
    <source>
        <dbReference type="SAM" id="MobiDB-lite"/>
    </source>
</evidence>
<dbReference type="Proteomes" id="UP000219799">
    <property type="component" value="Chromosome 12"/>
</dbReference>
<dbReference type="InterPro" id="IPR039924">
    <property type="entry name" value="ICln/Lot5/Saf5"/>
</dbReference>
<evidence type="ECO:0000313" key="7">
    <source>
        <dbReference type="Proteomes" id="UP000219799"/>
    </source>
</evidence>
<evidence type="ECO:0000256" key="3">
    <source>
        <dbReference type="ARBA" id="ARBA00022490"/>
    </source>
</evidence>
<feature type="compositionally biased region" description="Basic and acidic residues" evidence="5">
    <location>
        <begin position="152"/>
        <end position="161"/>
    </location>
</feature>
<dbReference type="VEuPathDB" id="PlasmoDB:PmUG01_12030800"/>
<reference evidence="6 7" key="1">
    <citation type="submission" date="2016-06" db="EMBL/GenBank/DDBJ databases">
        <authorList>
            <consortium name="Pathogen Informatics"/>
        </authorList>
    </citation>
    <scope>NUCLEOTIDE SEQUENCE [LARGE SCALE GENOMIC DNA]</scope>
    <source>
        <strain evidence="6">PmlGA01</strain>
    </source>
</reference>
<dbReference type="GO" id="GO:0045292">
    <property type="term" value="P:mRNA cis splicing, via spliceosome"/>
    <property type="evidence" value="ECO:0007669"/>
    <property type="project" value="TreeGrafter"/>
</dbReference>
<dbReference type="AlphaFoldDB" id="A0A1C3L0M8"/>
<dbReference type="Gene3D" id="2.30.29.30">
    <property type="entry name" value="Pleckstrin-homology domain (PH domain)/Phosphotyrosine-binding domain (PTB)"/>
    <property type="match status" value="1"/>
</dbReference>
<evidence type="ECO:0000256" key="4">
    <source>
        <dbReference type="ARBA" id="ARBA00023242"/>
    </source>
</evidence>
<accession>A0A1C3L0M8</accession>
<evidence type="ECO:0000256" key="2">
    <source>
        <dbReference type="ARBA" id="ARBA00004496"/>
    </source>
</evidence>
<name>A0A1C3L0M8_PLAMA</name>
<comment type="subcellular location">
    <subcellularLocation>
        <location evidence="2">Cytoplasm</location>
    </subcellularLocation>
    <subcellularLocation>
        <location evidence="1">Nucleus</location>
    </subcellularLocation>
</comment>
<dbReference type="Pfam" id="PF03517">
    <property type="entry name" value="Voldacs"/>
    <property type="match status" value="1"/>
</dbReference>
<feature type="compositionally biased region" description="Acidic residues" evidence="5">
    <location>
        <begin position="203"/>
        <end position="212"/>
    </location>
</feature>
<dbReference type="EMBL" id="LT594500">
    <property type="protein sequence ID" value="SBT80075.1"/>
    <property type="molecule type" value="Genomic_DNA"/>
</dbReference>
<dbReference type="GO" id="GO:0000387">
    <property type="term" value="P:spliceosomal snRNP assembly"/>
    <property type="evidence" value="ECO:0007669"/>
    <property type="project" value="TreeGrafter"/>
</dbReference>
<dbReference type="InterPro" id="IPR011993">
    <property type="entry name" value="PH-like_dom_sf"/>
</dbReference>
<dbReference type="GO" id="GO:0005829">
    <property type="term" value="C:cytosol"/>
    <property type="evidence" value="ECO:0007669"/>
    <property type="project" value="TreeGrafter"/>
</dbReference>
<sequence length="212" mass="24217">MAVSLNTLNEEDLKAMENGGADPVLYKGNDIEFVYNKLNLGGGKLFILEKKVIWVRNKNEYKKEKVTSFKELSTNKIYLKHYEKNKNFYLHLLNEVNSISIDSSNIALHAITSDKNICNSSCVYIQLNSDLSSTFQNDKNDDDYEEQNSLKSDNENTKSDEDTNILNDETITPEILLVSKNNSSNDDIFRQLSNMDNSFKGQDDDEEDDEGE</sequence>
<feature type="region of interest" description="Disordered" evidence="5">
    <location>
        <begin position="136"/>
        <end position="166"/>
    </location>
</feature>
<evidence type="ECO:0000256" key="1">
    <source>
        <dbReference type="ARBA" id="ARBA00004123"/>
    </source>
</evidence>
<dbReference type="PANTHER" id="PTHR21399">
    <property type="entry name" value="CHLORIDE CONDUCTANCE REGULATORY PROTEIN ICLN"/>
    <property type="match status" value="1"/>
</dbReference>
<keyword evidence="4" id="KW-0539">Nucleus</keyword>
<evidence type="ECO:0000313" key="6">
    <source>
        <dbReference type="EMBL" id="SBT80075.1"/>
    </source>
</evidence>
<gene>
    <name evidence="6" type="primary">PmlGA01_120023800</name>
    <name evidence="6" type="ORF">PMLGA01_120023800</name>
</gene>
<dbReference type="PANTHER" id="PTHR21399:SF0">
    <property type="entry name" value="METHYLOSOME SUBUNIT PICLN"/>
    <property type="match status" value="1"/>
</dbReference>
<organism evidence="6 7">
    <name type="scientific">Plasmodium malariae</name>
    <dbReference type="NCBI Taxonomy" id="5858"/>
    <lineage>
        <taxon>Eukaryota</taxon>
        <taxon>Sar</taxon>
        <taxon>Alveolata</taxon>
        <taxon>Apicomplexa</taxon>
        <taxon>Aconoidasida</taxon>
        <taxon>Haemosporida</taxon>
        <taxon>Plasmodiidae</taxon>
        <taxon>Plasmodium</taxon>
        <taxon>Plasmodium (Plasmodium)</taxon>
    </lineage>
</organism>
<feature type="compositionally biased region" description="Polar residues" evidence="5">
    <location>
        <begin position="187"/>
        <end position="200"/>
    </location>
</feature>
<keyword evidence="3" id="KW-0963">Cytoplasm</keyword>